<gene>
    <name evidence="1" type="ORF">BD410DRAFT_733077</name>
</gene>
<organism evidence="1 2">
    <name type="scientific">Rickenella mellea</name>
    <dbReference type="NCBI Taxonomy" id="50990"/>
    <lineage>
        <taxon>Eukaryota</taxon>
        <taxon>Fungi</taxon>
        <taxon>Dikarya</taxon>
        <taxon>Basidiomycota</taxon>
        <taxon>Agaricomycotina</taxon>
        <taxon>Agaricomycetes</taxon>
        <taxon>Hymenochaetales</taxon>
        <taxon>Rickenellaceae</taxon>
        <taxon>Rickenella</taxon>
    </lineage>
</organism>
<evidence type="ECO:0000313" key="2">
    <source>
        <dbReference type="Proteomes" id="UP000294933"/>
    </source>
</evidence>
<dbReference type="STRING" id="50990.A0A4Y7PJW7"/>
<evidence type="ECO:0008006" key="3">
    <source>
        <dbReference type="Google" id="ProtNLM"/>
    </source>
</evidence>
<sequence>MFTDWQTVRHHWKGYNALKHLVIFGSSYCDVGYSPKVPHPCKERPLGVEFPGRTYNEPGEPNWVGHIVRDLSPCSSSPLLAYDYAVGGQDVHGVVWQVDDLFLPDIGKKPEWARWSEDDTLFITWIGMNDCVYVPIASLNRLFRTQENLYQNGARNFLFIDVPPLHRRRNSAFGEQLGSEFAASFEAWNKHLRTEASSFSERHEDATVMIFSSWNVFSSVFDNPETYGFLPTDASRKGGKMWVDNFHPTSKMHGIIAEEMVSFLNNVPADDPGFRQMNCSS</sequence>
<dbReference type="InterPro" id="IPR036514">
    <property type="entry name" value="SGNH_hydro_sf"/>
</dbReference>
<dbReference type="VEuPathDB" id="FungiDB:BD410DRAFT_733077"/>
<dbReference type="AlphaFoldDB" id="A0A4Y7PJW7"/>
<dbReference type="SUPFAM" id="SSF52266">
    <property type="entry name" value="SGNH hydrolase"/>
    <property type="match status" value="1"/>
</dbReference>
<dbReference type="OrthoDB" id="1600564at2759"/>
<dbReference type="EMBL" id="ML170288">
    <property type="protein sequence ID" value="TDL15142.1"/>
    <property type="molecule type" value="Genomic_DNA"/>
</dbReference>
<protein>
    <recommendedName>
        <fullName evidence="3">Carbohydrate esterase family 16 protein</fullName>
    </recommendedName>
</protein>
<proteinExistence type="predicted"/>
<dbReference type="Pfam" id="PF00657">
    <property type="entry name" value="Lipase_GDSL"/>
    <property type="match status" value="1"/>
</dbReference>
<name>A0A4Y7PJW7_9AGAM</name>
<evidence type="ECO:0000313" key="1">
    <source>
        <dbReference type="EMBL" id="TDL15142.1"/>
    </source>
</evidence>
<dbReference type="Proteomes" id="UP000294933">
    <property type="component" value="Unassembled WGS sequence"/>
</dbReference>
<keyword evidence="2" id="KW-1185">Reference proteome</keyword>
<reference evidence="1 2" key="1">
    <citation type="submission" date="2018-06" db="EMBL/GenBank/DDBJ databases">
        <title>A transcriptomic atlas of mushroom development highlights an independent origin of complex multicellularity.</title>
        <authorList>
            <consortium name="DOE Joint Genome Institute"/>
            <person name="Krizsan K."/>
            <person name="Almasi E."/>
            <person name="Merenyi Z."/>
            <person name="Sahu N."/>
            <person name="Viragh M."/>
            <person name="Koszo T."/>
            <person name="Mondo S."/>
            <person name="Kiss B."/>
            <person name="Balint B."/>
            <person name="Kues U."/>
            <person name="Barry K."/>
            <person name="Hegedus J.C."/>
            <person name="Henrissat B."/>
            <person name="Johnson J."/>
            <person name="Lipzen A."/>
            <person name="Ohm R."/>
            <person name="Nagy I."/>
            <person name="Pangilinan J."/>
            <person name="Yan J."/>
            <person name="Xiong Y."/>
            <person name="Grigoriev I.V."/>
            <person name="Hibbett D.S."/>
            <person name="Nagy L.G."/>
        </authorList>
    </citation>
    <scope>NUCLEOTIDE SEQUENCE [LARGE SCALE GENOMIC DNA]</scope>
    <source>
        <strain evidence="1 2">SZMC22713</strain>
    </source>
</reference>
<dbReference type="Gene3D" id="3.40.50.1110">
    <property type="entry name" value="SGNH hydrolase"/>
    <property type="match status" value="1"/>
</dbReference>
<accession>A0A4Y7PJW7</accession>
<dbReference type="InterPro" id="IPR001087">
    <property type="entry name" value="GDSL"/>
</dbReference>
<dbReference type="GO" id="GO:0016788">
    <property type="term" value="F:hydrolase activity, acting on ester bonds"/>
    <property type="evidence" value="ECO:0007669"/>
    <property type="project" value="InterPro"/>
</dbReference>